<reference evidence="1 2" key="1">
    <citation type="submission" date="2020-02" db="EMBL/GenBank/DDBJ databases">
        <title>Characterization of phylogenetic diversity of novel bifidobacterial species isolated in Czech ZOOs.</title>
        <authorList>
            <person name="Lugli G.A."/>
            <person name="Vera N.B."/>
            <person name="Ventura M."/>
        </authorList>
    </citation>
    <scope>NUCLEOTIDE SEQUENCE [LARGE SCALE GENOMIC DNA]</scope>
    <source>
        <strain evidence="1 2">DSM 109957</strain>
    </source>
</reference>
<evidence type="ECO:0000313" key="1">
    <source>
        <dbReference type="EMBL" id="NMM94753.1"/>
    </source>
</evidence>
<evidence type="ECO:0000313" key="2">
    <source>
        <dbReference type="Proteomes" id="UP000532194"/>
    </source>
</evidence>
<name>A0A7Y0ERQ8_9BIFI</name>
<dbReference type="AlphaFoldDB" id="A0A7Y0ERQ8"/>
<dbReference type="EMBL" id="JAAIII010000006">
    <property type="protein sequence ID" value="NMM94753.1"/>
    <property type="molecule type" value="Genomic_DNA"/>
</dbReference>
<comment type="caution">
    <text evidence="1">The sequence shown here is derived from an EMBL/GenBank/DDBJ whole genome shotgun (WGS) entry which is preliminary data.</text>
</comment>
<protein>
    <submittedName>
        <fullName evidence="1">Uncharacterized protein</fullName>
    </submittedName>
</protein>
<sequence length="77" mass="8427">MTMVESLPHYAEAEAVAKARGSNIIDMISAYLAGVAAVGERRVVKVNTVYKPERSSSGRIVLPAEWDDPEDAIYDNM</sequence>
<dbReference type="Proteomes" id="UP000532194">
    <property type="component" value="Unassembled WGS sequence"/>
</dbReference>
<organism evidence="1 2">
    <name type="scientific">Bifidobacterium oedipodis</name>
    <dbReference type="NCBI Taxonomy" id="2675322"/>
    <lineage>
        <taxon>Bacteria</taxon>
        <taxon>Bacillati</taxon>
        <taxon>Actinomycetota</taxon>
        <taxon>Actinomycetes</taxon>
        <taxon>Bifidobacteriales</taxon>
        <taxon>Bifidobacteriaceae</taxon>
        <taxon>Bifidobacterium</taxon>
    </lineage>
</organism>
<dbReference type="RefSeq" id="WP_169172770.1">
    <property type="nucleotide sequence ID" value="NZ_JAAIII010000006.1"/>
</dbReference>
<proteinExistence type="predicted"/>
<keyword evidence="2" id="KW-1185">Reference proteome</keyword>
<gene>
    <name evidence="1" type="ORF">G1C95_1941</name>
</gene>
<accession>A0A7Y0ERQ8</accession>